<dbReference type="PANTHER" id="PTHR30068">
    <property type="entry name" value="URONATE ISOMERASE"/>
    <property type="match status" value="1"/>
</dbReference>
<dbReference type="AlphaFoldDB" id="A0A5C1QFG2"/>
<dbReference type="SUPFAM" id="SSF51556">
    <property type="entry name" value="Metallo-dependent hydrolases"/>
    <property type="match status" value="1"/>
</dbReference>
<dbReference type="GO" id="GO:0008880">
    <property type="term" value="F:glucuronate isomerase activity"/>
    <property type="evidence" value="ECO:0007669"/>
    <property type="project" value="UniProtKB-UniRule"/>
</dbReference>
<evidence type="ECO:0000256" key="1">
    <source>
        <dbReference type="ARBA" id="ARBA00001165"/>
    </source>
</evidence>
<evidence type="ECO:0000256" key="5">
    <source>
        <dbReference type="ARBA" id="ARBA00020555"/>
    </source>
</evidence>
<organism evidence="8 9">
    <name type="scientific">Oceanispirochaeta crateris</name>
    <dbReference type="NCBI Taxonomy" id="2518645"/>
    <lineage>
        <taxon>Bacteria</taxon>
        <taxon>Pseudomonadati</taxon>
        <taxon>Spirochaetota</taxon>
        <taxon>Spirochaetia</taxon>
        <taxon>Spirochaetales</taxon>
        <taxon>Spirochaetaceae</taxon>
        <taxon>Oceanispirochaeta</taxon>
    </lineage>
</organism>
<dbReference type="NCBIfam" id="NF002794">
    <property type="entry name" value="PRK02925.1"/>
    <property type="match status" value="1"/>
</dbReference>
<evidence type="ECO:0000256" key="6">
    <source>
        <dbReference type="ARBA" id="ARBA00023235"/>
    </source>
</evidence>
<dbReference type="UniPathway" id="UPA00246"/>
<dbReference type="Pfam" id="PF02614">
    <property type="entry name" value="UxaC"/>
    <property type="match status" value="1"/>
</dbReference>
<evidence type="ECO:0000256" key="3">
    <source>
        <dbReference type="ARBA" id="ARBA00008397"/>
    </source>
</evidence>
<dbReference type="RefSeq" id="WP_149484858.1">
    <property type="nucleotide sequence ID" value="NZ_CP036150.1"/>
</dbReference>
<dbReference type="Gene3D" id="3.20.20.140">
    <property type="entry name" value="Metal-dependent hydrolases"/>
    <property type="match status" value="1"/>
</dbReference>
<sequence length="465" mass="53378">MKFINDDFLLENDEAKKLYNEYASNQPIIDYHCHLSPQEIAEDKKWDNIAQIWLGGDHYKWRCMRTNGVDEKYITGDGSDRDKFQKFAETMPYLLRNPMYHWCHLELARYFGIDDLVLNGDTAQEVWDRCQKVIDKGGISARQLMIDSNVKTVCTTDDPIDTLEYHSSLAEEGFQVKVLPAWRPDKVMAIDKSFWGDYILSLSKAAGIDIRDYASLIKAIEIRHQFFHNAGCRLSDHGLETCYASAYTEDEVALIFNKALAGEGLTDDQIDQFKTALMVHFGRLDAEKGWTKQIHLGALRNNNSKMFEKIGPDTGFDSIDDKNIAGPLSAYLNMLNSRDQLPRTILYNLNPRDNEVIATMLGNFQDGSVAGKLQMGSGWWFLDQKDGMERQMEALSQLGLLRRFVGMLTDSRSFLSYTRHEYFRRILCSILGKDMEKGLIPHDYTLVGAMVREISYENARDYFGF</sequence>
<evidence type="ECO:0000256" key="2">
    <source>
        <dbReference type="ARBA" id="ARBA00004892"/>
    </source>
</evidence>
<dbReference type="KEGG" id="ock:EXM22_01745"/>
<dbReference type="HAMAP" id="MF_00675">
    <property type="entry name" value="UxaC"/>
    <property type="match status" value="1"/>
</dbReference>
<dbReference type="InterPro" id="IPR003766">
    <property type="entry name" value="Uronate_isomerase"/>
</dbReference>
<dbReference type="PANTHER" id="PTHR30068:SF4">
    <property type="entry name" value="URONATE ISOMERASE"/>
    <property type="match status" value="1"/>
</dbReference>
<comment type="catalytic activity">
    <reaction evidence="1 7">
        <text>D-glucuronate = D-fructuronate</text>
        <dbReference type="Rhea" id="RHEA:13049"/>
        <dbReference type="ChEBI" id="CHEBI:58720"/>
        <dbReference type="ChEBI" id="CHEBI:59863"/>
        <dbReference type="EC" id="5.3.1.12"/>
    </reaction>
</comment>
<dbReference type="GO" id="GO:0019698">
    <property type="term" value="P:D-galacturonate catabolic process"/>
    <property type="evidence" value="ECO:0007669"/>
    <property type="project" value="TreeGrafter"/>
</dbReference>
<keyword evidence="6 7" id="KW-0413">Isomerase</keyword>
<accession>A0A5C1QFG2</accession>
<evidence type="ECO:0000313" key="8">
    <source>
        <dbReference type="EMBL" id="QEN06775.1"/>
    </source>
</evidence>
<dbReference type="OrthoDB" id="9766564at2"/>
<dbReference type="GO" id="GO:0042840">
    <property type="term" value="P:D-glucuronate catabolic process"/>
    <property type="evidence" value="ECO:0007669"/>
    <property type="project" value="TreeGrafter"/>
</dbReference>
<protein>
    <recommendedName>
        <fullName evidence="5 7">Uronate isomerase</fullName>
        <ecNumber evidence="4 7">5.3.1.12</ecNumber>
    </recommendedName>
    <alternativeName>
        <fullName evidence="7">Glucuronate isomerase</fullName>
    </alternativeName>
    <alternativeName>
        <fullName evidence="7">Uronic isomerase</fullName>
    </alternativeName>
</protein>
<evidence type="ECO:0000313" key="9">
    <source>
        <dbReference type="Proteomes" id="UP000324209"/>
    </source>
</evidence>
<dbReference type="Gene3D" id="1.10.2020.10">
    <property type="entry name" value="uronate isomerase, domain 2, chain A"/>
    <property type="match status" value="1"/>
</dbReference>
<dbReference type="InterPro" id="IPR032466">
    <property type="entry name" value="Metal_Hydrolase"/>
</dbReference>
<comment type="catalytic activity">
    <reaction evidence="7">
        <text>aldehydo-D-galacturonate = keto-D-tagaturonate</text>
        <dbReference type="Rhea" id="RHEA:27702"/>
        <dbReference type="ChEBI" id="CHEBI:12952"/>
        <dbReference type="ChEBI" id="CHEBI:17886"/>
    </reaction>
</comment>
<gene>
    <name evidence="7 8" type="primary">uxaC</name>
    <name evidence="8" type="ORF">EXM22_01745</name>
</gene>
<keyword evidence="9" id="KW-1185">Reference proteome</keyword>
<reference evidence="8 9" key="1">
    <citation type="submission" date="2019-02" db="EMBL/GenBank/DDBJ databases">
        <title>Complete Genome Sequence and Methylome Analysis of free living Spirochaetas.</title>
        <authorList>
            <person name="Fomenkov A."/>
            <person name="Dubinina G."/>
            <person name="Leshcheva N."/>
            <person name="Mikheeva N."/>
            <person name="Grabovich M."/>
            <person name="Vincze T."/>
            <person name="Roberts R.J."/>
        </authorList>
    </citation>
    <scope>NUCLEOTIDE SEQUENCE [LARGE SCALE GENOMIC DNA]</scope>
    <source>
        <strain evidence="8 9">K2</strain>
    </source>
</reference>
<evidence type="ECO:0000256" key="4">
    <source>
        <dbReference type="ARBA" id="ARBA00012546"/>
    </source>
</evidence>
<proteinExistence type="inferred from homology"/>
<comment type="pathway">
    <text evidence="2 7">Carbohydrate metabolism; pentose and glucuronate interconversion.</text>
</comment>
<evidence type="ECO:0000256" key="7">
    <source>
        <dbReference type="HAMAP-Rule" id="MF_00675"/>
    </source>
</evidence>
<name>A0A5C1QFG2_9SPIO</name>
<dbReference type="Proteomes" id="UP000324209">
    <property type="component" value="Chromosome"/>
</dbReference>
<dbReference type="EC" id="5.3.1.12" evidence="4 7"/>
<comment type="similarity">
    <text evidence="3 7">Belongs to the metallo-dependent hydrolases superfamily. Uronate isomerase family.</text>
</comment>
<dbReference type="EMBL" id="CP036150">
    <property type="protein sequence ID" value="QEN06775.1"/>
    <property type="molecule type" value="Genomic_DNA"/>
</dbReference>